<evidence type="ECO:0000256" key="1">
    <source>
        <dbReference type="ARBA" id="ARBA00022737"/>
    </source>
</evidence>
<dbReference type="Pfam" id="PF13637">
    <property type="entry name" value="Ank_4"/>
    <property type="match status" value="1"/>
</dbReference>
<evidence type="ECO:0000256" key="3">
    <source>
        <dbReference type="PROSITE-ProRule" id="PRU00023"/>
    </source>
</evidence>
<protein>
    <submittedName>
        <fullName evidence="4">Ankyrin repeat domain-containing protein</fullName>
    </submittedName>
</protein>
<keyword evidence="2 3" id="KW-0040">ANK repeat</keyword>
<keyword evidence="1" id="KW-0677">Repeat</keyword>
<evidence type="ECO:0000313" key="4">
    <source>
        <dbReference type="EMBL" id="QHS63208.1"/>
    </source>
</evidence>
<dbReference type="AlphaFoldDB" id="A0A6B9ZLE4"/>
<dbReference type="InterPro" id="IPR036770">
    <property type="entry name" value="Ankyrin_rpt-contain_sf"/>
</dbReference>
<dbReference type="PANTHER" id="PTHR24171">
    <property type="entry name" value="ANKYRIN REPEAT DOMAIN-CONTAINING PROTEIN 39-RELATED"/>
    <property type="match status" value="1"/>
</dbReference>
<dbReference type="Gene3D" id="1.25.40.20">
    <property type="entry name" value="Ankyrin repeat-containing domain"/>
    <property type="match status" value="1"/>
</dbReference>
<name>A0A6B9ZLE4_9BACT</name>
<dbReference type="RefSeq" id="WP_162334931.1">
    <property type="nucleotide sequence ID" value="NZ_CP048113.1"/>
</dbReference>
<dbReference type="Pfam" id="PF12796">
    <property type="entry name" value="Ank_2"/>
    <property type="match status" value="1"/>
</dbReference>
<gene>
    <name evidence="4" type="ORF">GWR21_27555</name>
</gene>
<dbReference type="InterPro" id="IPR002110">
    <property type="entry name" value="Ankyrin_rpt"/>
</dbReference>
<feature type="repeat" description="ANK" evidence="3">
    <location>
        <begin position="96"/>
        <end position="128"/>
    </location>
</feature>
<accession>A0A6B9ZLE4</accession>
<dbReference type="EMBL" id="CP048113">
    <property type="protein sequence ID" value="QHS63208.1"/>
    <property type="molecule type" value="Genomic_DNA"/>
</dbReference>
<organism evidence="4 5">
    <name type="scientific">Chitinophaga agri</name>
    <dbReference type="NCBI Taxonomy" id="2703787"/>
    <lineage>
        <taxon>Bacteria</taxon>
        <taxon>Pseudomonadati</taxon>
        <taxon>Bacteroidota</taxon>
        <taxon>Chitinophagia</taxon>
        <taxon>Chitinophagales</taxon>
        <taxon>Chitinophagaceae</taxon>
        <taxon>Chitinophaga</taxon>
    </lineage>
</organism>
<keyword evidence="5" id="KW-1185">Reference proteome</keyword>
<reference evidence="4 5" key="1">
    <citation type="submission" date="2020-01" db="EMBL/GenBank/DDBJ databases">
        <title>Complete genome sequence of Chitinophaga sp. H33E-04 isolated from quinoa roots.</title>
        <authorList>
            <person name="Weon H.-Y."/>
            <person name="Lee S.A."/>
        </authorList>
    </citation>
    <scope>NUCLEOTIDE SEQUENCE [LARGE SCALE GENOMIC DNA]</scope>
    <source>
        <strain evidence="4 5">H33E-04</strain>
    </source>
</reference>
<feature type="repeat" description="ANK" evidence="3">
    <location>
        <begin position="63"/>
        <end position="95"/>
    </location>
</feature>
<dbReference type="KEGG" id="chih:GWR21_27555"/>
<dbReference type="SUPFAM" id="SSF48403">
    <property type="entry name" value="Ankyrin repeat"/>
    <property type="match status" value="1"/>
</dbReference>
<dbReference type="PROSITE" id="PS50297">
    <property type="entry name" value="ANK_REP_REGION"/>
    <property type="match status" value="3"/>
</dbReference>
<dbReference type="SMART" id="SM00248">
    <property type="entry name" value="ANK"/>
    <property type="match status" value="3"/>
</dbReference>
<feature type="repeat" description="ANK" evidence="3">
    <location>
        <begin position="30"/>
        <end position="62"/>
    </location>
</feature>
<dbReference type="Proteomes" id="UP000476411">
    <property type="component" value="Chromosome"/>
</dbReference>
<proteinExistence type="predicted"/>
<sequence>MDIFEAARTNNIAALEGYLNSEQINARDARGATPLIIAAYYNHTAAVTALLEAGAATEIQDAMGNTALMGVCFKGYTDIARILLEHGAHVDTENGNGATALTFAATFGRNDIIELLLSHGASPLKKDKFGRNPIDYALLQENPAGYEALVAAVQQ</sequence>
<evidence type="ECO:0000256" key="2">
    <source>
        <dbReference type="ARBA" id="ARBA00023043"/>
    </source>
</evidence>
<dbReference type="PROSITE" id="PS50088">
    <property type="entry name" value="ANK_REPEAT"/>
    <property type="match status" value="3"/>
</dbReference>
<evidence type="ECO:0000313" key="5">
    <source>
        <dbReference type="Proteomes" id="UP000476411"/>
    </source>
</evidence>